<dbReference type="Gene3D" id="1.20.58.110">
    <property type="entry name" value="Ribosomal protein S20"/>
    <property type="match status" value="1"/>
</dbReference>
<dbReference type="AlphaFoldDB" id="A0A091BF36"/>
<dbReference type="GO" id="GO:0070181">
    <property type="term" value="F:small ribosomal subunit rRNA binding"/>
    <property type="evidence" value="ECO:0007669"/>
    <property type="project" value="TreeGrafter"/>
</dbReference>
<dbReference type="GO" id="GO:0003735">
    <property type="term" value="F:structural constituent of ribosome"/>
    <property type="evidence" value="ECO:0007669"/>
    <property type="project" value="InterPro"/>
</dbReference>
<dbReference type="OrthoDB" id="9807974at2"/>
<comment type="function">
    <text evidence="1 8">Binds directly to 16S ribosomal RNA.</text>
</comment>
<reference evidence="10 11" key="1">
    <citation type="submission" date="2013-09" db="EMBL/GenBank/DDBJ databases">
        <title>Genome sequencing of Arenimonas composti.</title>
        <authorList>
            <person name="Chen F."/>
            <person name="Wang G."/>
        </authorList>
    </citation>
    <scope>NUCLEOTIDE SEQUENCE [LARGE SCALE GENOMIC DNA]</scope>
    <source>
        <strain evidence="10 11">TR7-09</strain>
    </source>
</reference>
<name>A0A091BF36_9GAMM</name>
<feature type="region of interest" description="Disordered" evidence="9">
    <location>
        <begin position="1"/>
        <end position="23"/>
    </location>
</feature>
<feature type="compositionally biased region" description="Basic residues" evidence="9">
    <location>
        <begin position="1"/>
        <end position="12"/>
    </location>
</feature>
<dbReference type="PANTHER" id="PTHR33398:SF1">
    <property type="entry name" value="SMALL RIBOSOMAL SUBUNIT PROTEIN BS20C"/>
    <property type="match status" value="1"/>
</dbReference>
<dbReference type="GO" id="GO:0015935">
    <property type="term" value="C:small ribosomal subunit"/>
    <property type="evidence" value="ECO:0007669"/>
    <property type="project" value="TreeGrafter"/>
</dbReference>
<evidence type="ECO:0000256" key="7">
    <source>
        <dbReference type="ARBA" id="ARBA00035136"/>
    </source>
</evidence>
<gene>
    <name evidence="8" type="primary">rpsT</name>
    <name evidence="10" type="ORF">P873_06690</name>
</gene>
<dbReference type="GO" id="GO:0006412">
    <property type="term" value="P:translation"/>
    <property type="evidence" value="ECO:0007669"/>
    <property type="project" value="UniProtKB-UniRule"/>
</dbReference>
<dbReference type="eggNOG" id="COG0268">
    <property type="taxonomic scope" value="Bacteria"/>
</dbReference>
<protein>
    <recommendedName>
        <fullName evidence="7 8">Small ribosomal subunit protein bS20</fullName>
    </recommendedName>
</protein>
<keyword evidence="11" id="KW-1185">Reference proteome</keyword>
<dbReference type="Proteomes" id="UP000029391">
    <property type="component" value="Unassembled WGS sequence"/>
</dbReference>
<dbReference type="FunFam" id="1.20.58.110:FF:000001">
    <property type="entry name" value="30S ribosomal protein S20"/>
    <property type="match status" value="1"/>
</dbReference>
<dbReference type="STRING" id="1121013.GCA_000426365_01927"/>
<dbReference type="InterPro" id="IPR002583">
    <property type="entry name" value="Ribosomal_bS20"/>
</dbReference>
<organism evidence="10 11">
    <name type="scientific">Arenimonas composti TR7-09 = DSM 18010</name>
    <dbReference type="NCBI Taxonomy" id="1121013"/>
    <lineage>
        <taxon>Bacteria</taxon>
        <taxon>Pseudomonadati</taxon>
        <taxon>Pseudomonadota</taxon>
        <taxon>Gammaproteobacteria</taxon>
        <taxon>Lysobacterales</taxon>
        <taxon>Lysobacteraceae</taxon>
        <taxon>Arenimonas</taxon>
    </lineage>
</organism>
<evidence type="ECO:0000256" key="2">
    <source>
        <dbReference type="ARBA" id="ARBA00007634"/>
    </source>
</evidence>
<sequence>MANIKSAKKRAKQTVVRNARNSAQRSMLRTAVKKVIKALDAKDVAGAEAAYTTAVPILDRFAARGLIHRNKAARHKSRISARIKALKQAA</sequence>
<evidence type="ECO:0000256" key="5">
    <source>
        <dbReference type="ARBA" id="ARBA00022980"/>
    </source>
</evidence>
<evidence type="ECO:0000256" key="1">
    <source>
        <dbReference type="ARBA" id="ARBA00003134"/>
    </source>
</evidence>
<dbReference type="HAMAP" id="MF_00500">
    <property type="entry name" value="Ribosomal_bS20"/>
    <property type="match status" value="1"/>
</dbReference>
<accession>A0A091BF36</accession>
<dbReference type="Pfam" id="PF01649">
    <property type="entry name" value="Ribosomal_S20p"/>
    <property type="match status" value="1"/>
</dbReference>
<evidence type="ECO:0000313" key="11">
    <source>
        <dbReference type="Proteomes" id="UP000029391"/>
    </source>
</evidence>
<proteinExistence type="inferred from homology"/>
<dbReference type="EMBL" id="AWXU01000020">
    <property type="protein sequence ID" value="KFN50356.1"/>
    <property type="molecule type" value="Genomic_DNA"/>
</dbReference>
<dbReference type="NCBIfam" id="TIGR00029">
    <property type="entry name" value="S20"/>
    <property type="match status" value="1"/>
</dbReference>
<keyword evidence="3 8" id="KW-0699">rRNA-binding</keyword>
<evidence type="ECO:0000313" key="10">
    <source>
        <dbReference type="EMBL" id="KFN50356.1"/>
    </source>
</evidence>
<dbReference type="InterPro" id="IPR036510">
    <property type="entry name" value="Ribosomal_bS20_sf"/>
</dbReference>
<keyword evidence="6 8" id="KW-0687">Ribonucleoprotein</keyword>
<keyword evidence="5 8" id="KW-0689">Ribosomal protein</keyword>
<dbReference type="PANTHER" id="PTHR33398">
    <property type="entry name" value="30S RIBOSOMAL PROTEIN S20"/>
    <property type="match status" value="1"/>
</dbReference>
<dbReference type="RefSeq" id="WP_026817770.1">
    <property type="nucleotide sequence ID" value="NZ_AWXU01000020.1"/>
</dbReference>
<dbReference type="GO" id="GO:0005829">
    <property type="term" value="C:cytosol"/>
    <property type="evidence" value="ECO:0007669"/>
    <property type="project" value="TreeGrafter"/>
</dbReference>
<evidence type="ECO:0000256" key="8">
    <source>
        <dbReference type="HAMAP-Rule" id="MF_00500"/>
    </source>
</evidence>
<evidence type="ECO:0000256" key="9">
    <source>
        <dbReference type="SAM" id="MobiDB-lite"/>
    </source>
</evidence>
<comment type="similarity">
    <text evidence="2 8">Belongs to the bacterial ribosomal protein bS20 family.</text>
</comment>
<evidence type="ECO:0000256" key="6">
    <source>
        <dbReference type="ARBA" id="ARBA00023274"/>
    </source>
</evidence>
<dbReference type="SUPFAM" id="SSF46992">
    <property type="entry name" value="Ribosomal protein S20"/>
    <property type="match status" value="1"/>
</dbReference>
<keyword evidence="4 8" id="KW-0694">RNA-binding</keyword>
<comment type="caution">
    <text evidence="10">The sequence shown here is derived from an EMBL/GenBank/DDBJ whole genome shotgun (WGS) entry which is preliminary data.</text>
</comment>
<evidence type="ECO:0000256" key="3">
    <source>
        <dbReference type="ARBA" id="ARBA00022730"/>
    </source>
</evidence>
<evidence type="ECO:0000256" key="4">
    <source>
        <dbReference type="ARBA" id="ARBA00022884"/>
    </source>
</evidence>